<organism evidence="2 3">
    <name type="scientific">Desulfosporosinus hippei DSM 8344</name>
    <dbReference type="NCBI Taxonomy" id="1121419"/>
    <lineage>
        <taxon>Bacteria</taxon>
        <taxon>Bacillati</taxon>
        <taxon>Bacillota</taxon>
        <taxon>Clostridia</taxon>
        <taxon>Eubacteriales</taxon>
        <taxon>Desulfitobacteriaceae</taxon>
        <taxon>Desulfosporosinus</taxon>
    </lineage>
</organism>
<dbReference type="STRING" id="1121419.SAMN05443529_1218"/>
<feature type="transmembrane region" description="Helical" evidence="1">
    <location>
        <begin position="161"/>
        <end position="187"/>
    </location>
</feature>
<evidence type="ECO:0000313" key="3">
    <source>
        <dbReference type="Proteomes" id="UP000198656"/>
    </source>
</evidence>
<keyword evidence="1" id="KW-0812">Transmembrane</keyword>
<feature type="transmembrane region" description="Helical" evidence="1">
    <location>
        <begin position="264"/>
        <end position="289"/>
    </location>
</feature>
<feature type="transmembrane region" description="Helical" evidence="1">
    <location>
        <begin position="42"/>
        <end position="70"/>
    </location>
</feature>
<dbReference type="OrthoDB" id="2781328at2"/>
<name>A0A1G8FZT2_9FIRM</name>
<feature type="transmembrane region" description="Helical" evidence="1">
    <location>
        <begin position="199"/>
        <end position="217"/>
    </location>
</feature>
<keyword evidence="3" id="KW-1185">Reference proteome</keyword>
<feature type="transmembrane region" description="Helical" evidence="1">
    <location>
        <begin position="389"/>
        <end position="410"/>
    </location>
</feature>
<feature type="transmembrane region" description="Helical" evidence="1">
    <location>
        <begin position="364"/>
        <end position="383"/>
    </location>
</feature>
<proteinExistence type="predicted"/>
<gene>
    <name evidence="2" type="ORF">SAMN05443529_1218</name>
</gene>
<evidence type="ECO:0000256" key="1">
    <source>
        <dbReference type="SAM" id="Phobius"/>
    </source>
</evidence>
<feature type="transmembrane region" description="Helical" evidence="1">
    <location>
        <begin position="543"/>
        <end position="563"/>
    </location>
</feature>
<dbReference type="InterPro" id="IPR031599">
    <property type="entry name" value="ABC_tran_2"/>
</dbReference>
<feature type="transmembrane region" description="Helical" evidence="1">
    <location>
        <begin position="575"/>
        <end position="596"/>
    </location>
</feature>
<dbReference type="AlphaFoldDB" id="A0A1G8FZT2"/>
<dbReference type="Proteomes" id="UP000198656">
    <property type="component" value="Unassembled WGS sequence"/>
</dbReference>
<reference evidence="3" key="1">
    <citation type="submission" date="2016-10" db="EMBL/GenBank/DDBJ databases">
        <authorList>
            <person name="Varghese N."/>
            <person name="Submissions S."/>
        </authorList>
    </citation>
    <scope>NUCLEOTIDE SEQUENCE [LARGE SCALE GENOMIC DNA]</scope>
    <source>
        <strain evidence="3">DSM 8344</strain>
    </source>
</reference>
<dbReference type="RefSeq" id="WP_092334723.1">
    <property type="nucleotide sequence ID" value="NZ_FNCP01000021.1"/>
</dbReference>
<keyword evidence="1" id="KW-0472">Membrane</keyword>
<feature type="transmembrane region" description="Helical" evidence="1">
    <location>
        <begin position="82"/>
        <end position="107"/>
    </location>
</feature>
<protein>
    <submittedName>
        <fullName evidence="2">ABC-2 type transport system permease protein</fullName>
    </submittedName>
</protein>
<feature type="transmembrane region" description="Helical" evidence="1">
    <location>
        <begin position="438"/>
        <end position="460"/>
    </location>
</feature>
<feature type="transmembrane region" description="Helical" evidence="1">
    <location>
        <begin position="466"/>
        <end position="490"/>
    </location>
</feature>
<evidence type="ECO:0000313" key="2">
    <source>
        <dbReference type="EMBL" id="SDH87605.1"/>
    </source>
</evidence>
<feature type="transmembrane region" description="Helical" evidence="1">
    <location>
        <begin position="510"/>
        <end position="531"/>
    </location>
</feature>
<dbReference type="Pfam" id="PF16949">
    <property type="entry name" value="ABC_tran_2"/>
    <property type="match status" value="1"/>
</dbReference>
<accession>A0A1G8FZT2</accession>
<sequence length="627" mass="68733">MKIILPSPLADPPLGQSFRQDFILLLKNQMLVSWNKMRHRPIGALLGLAVLVLGLLALLSSLGYFAYGALKTMPPQTVKGFLSLLFMGGLASQVFFGITAAFAALYMSEDLELLFMAPVSIKAVFAVKSLAVVGSNFLTALLFAFLPGVFYGLLFQAEASFYILVALVGLGIWALGTAIAELINLLIMRIVPPHRSKEAVGFIGALAGILIAIVFQIPNLLINSEEELSLGAWIAGQEQMLGIMDYFPWGWGSLALVSGISGDFIAGLGWSLLIMVVGVLLFLLAFNLVERGFRRGFISLSQGEGGRRRRKGISAEQGKVHPQRELASYSLFEKEVSHTAPPWFGMWAVAKKDLLSMKRDTREWFGYLVPLIIMLFFVGQFLFSQVKSSQASLITVLIMYTVMFSGNLALQSFGREGESDWLLNSVPLAGWPVVWGKLLAAILPTLVLMETLLVGTALAIGVSTSLIFALAFGAVLLSLGSSAIGLFYSINNCRYNPDTPQQRISPGASLFMYLINLFFILLLALGLIYVFLPEELIVMLRDLPPVTFEGGFLSGVSYVLYLLSRPLLWTTSLRIILGIVVTSGVWSLMFFGFMAATVRQSRKGFRVELVTGSKKKGLWKKRKTQIS</sequence>
<keyword evidence="1" id="KW-1133">Transmembrane helix</keyword>
<dbReference type="EMBL" id="FNCP01000021">
    <property type="protein sequence ID" value="SDH87605.1"/>
    <property type="molecule type" value="Genomic_DNA"/>
</dbReference>
<feature type="transmembrane region" description="Helical" evidence="1">
    <location>
        <begin position="137"/>
        <end position="155"/>
    </location>
</feature>